<dbReference type="InterPro" id="IPR050483">
    <property type="entry name" value="CoA-transferase_III_domain"/>
</dbReference>
<dbReference type="InterPro" id="IPR023606">
    <property type="entry name" value="CoA-Trfase_III_dom_1_sf"/>
</dbReference>
<keyword evidence="1" id="KW-0808">Transferase</keyword>
<dbReference type="Gene3D" id="3.30.1540.10">
    <property type="entry name" value="formyl-coa transferase, domain 3"/>
    <property type="match status" value="1"/>
</dbReference>
<evidence type="ECO:0008006" key="3">
    <source>
        <dbReference type="Google" id="ProtNLM"/>
    </source>
</evidence>
<organism evidence="2">
    <name type="scientific">marine metagenome</name>
    <dbReference type="NCBI Taxonomy" id="408172"/>
    <lineage>
        <taxon>unclassified sequences</taxon>
        <taxon>metagenomes</taxon>
        <taxon>ecological metagenomes</taxon>
    </lineage>
</organism>
<protein>
    <recommendedName>
        <fullName evidence="3">CoA transferase</fullName>
    </recommendedName>
</protein>
<dbReference type="GO" id="GO:0008410">
    <property type="term" value="F:CoA-transferase activity"/>
    <property type="evidence" value="ECO:0007669"/>
    <property type="project" value="TreeGrafter"/>
</dbReference>
<dbReference type="SUPFAM" id="SSF89796">
    <property type="entry name" value="CoA-transferase family III (CaiB/BaiF)"/>
    <property type="match status" value="1"/>
</dbReference>
<dbReference type="AlphaFoldDB" id="A0A382A546"/>
<accession>A0A382A546</accession>
<dbReference type="Pfam" id="PF02515">
    <property type="entry name" value="CoA_transf_3"/>
    <property type="match status" value="1"/>
</dbReference>
<evidence type="ECO:0000256" key="1">
    <source>
        <dbReference type="ARBA" id="ARBA00022679"/>
    </source>
</evidence>
<dbReference type="Gene3D" id="3.40.50.10540">
    <property type="entry name" value="Crotonobetainyl-coa:carnitine coa-transferase, domain 1"/>
    <property type="match status" value="1"/>
</dbReference>
<dbReference type="InterPro" id="IPR003673">
    <property type="entry name" value="CoA-Trfase_fam_III"/>
</dbReference>
<dbReference type="PANTHER" id="PTHR48207:SF3">
    <property type="entry name" value="SUCCINATE--HYDROXYMETHYLGLUTARATE COA-TRANSFERASE"/>
    <property type="match status" value="1"/>
</dbReference>
<dbReference type="InterPro" id="IPR044855">
    <property type="entry name" value="CoA-Trfase_III_dom3_sf"/>
</dbReference>
<gene>
    <name evidence="2" type="ORF">METZ01_LOCUS148917</name>
</gene>
<reference evidence="2" key="1">
    <citation type="submission" date="2018-05" db="EMBL/GenBank/DDBJ databases">
        <authorList>
            <person name="Lanie J.A."/>
            <person name="Ng W.-L."/>
            <person name="Kazmierczak K.M."/>
            <person name="Andrzejewski T.M."/>
            <person name="Davidsen T.M."/>
            <person name="Wayne K.J."/>
            <person name="Tettelin H."/>
            <person name="Glass J.I."/>
            <person name="Rusch D."/>
            <person name="Podicherti R."/>
            <person name="Tsui H.-C.T."/>
            <person name="Winkler M.E."/>
        </authorList>
    </citation>
    <scope>NUCLEOTIDE SEQUENCE</scope>
</reference>
<proteinExistence type="predicted"/>
<evidence type="ECO:0000313" key="2">
    <source>
        <dbReference type="EMBL" id="SVA96063.1"/>
    </source>
</evidence>
<name>A0A382A546_9ZZZZ</name>
<dbReference type="PANTHER" id="PTHR48207">
    <property type="entry name" value="SUCCINATE--HYDROXYMETHYLGLUTARATE COA-TRANSFERASE"/>
    <property type="match status" value="1"/>
</dbReference>
<dbReference type="EMBL" id="UINC01023757">
    <property type="protein sequence ID" value="SVA96063.1"/>
    <property type="molecule type" value="Genomic_DNA"/>
</dbReference>
<sequence length="398" mass="42957">MGALSDIKVLDLSRILAGPFGTQILADMGAEVWKVESPWGDDTRGWGPPFVGDESAYYLSANRGKKSLIVNLRDPKGQKIIKALASKADIFVENFKVGNLERFGLDYESLSEINPGLVYASVTGFGQTGPRASEPGYDAALQGMTGVMSVTGEPGGRPTKVGAAWIDILTGLTSLIGILCALHEKSLSGKGQQVDVSLFDVGISCLANIAQSYLATGIAPGRIGNAHPQVAPYQDFKASDGEFMTAANNDDQFRRLCEAVDLPDLADDVRFVNNSSRVENRPALEKILNERIGTKSISHWMIVLQNAGLTVTPINTIKDVLEDPQAESRKAIWNIEHPTLGNIELLGSALQHLSRTPAEPQSHPPLLGEHTFEVMENVLGLSESEIKELVTEEVIKGR</sequence>